<proteinExistence type="predicted"/>
<name>A0A426YSX6_ENSVE</name>
<sequence>MTTLYEGTLRVDVEIRLNGGLTHGIVGMRASINSMQIEERSNLVDRGGIVRGNTTRGRSPVRDVIMRRGMIKATGEFNYFSAHSRLREPDKSEDKVEERRGVEAGGRKGRRSDDESRGTQLPKSKASVRKEVDSEECHSAIETDLPIAKNGRRCKAMDSRVIGLAVPWYRRGRTSIESSIRCSHGWKALVVKGAKEVENAKANSKYQDKAKGQRPENFKRPVSTSFSSK</sequence>
<evidence type="ECO:0000256" key="1">
    <source>
        <dbReference type="SAM" id="MobiDB-lite"/>
    </source>
</evidence>
<dbReference type="Proteomes" id="UP000287651">
    <property type="component" value="Unassembled WGS sequence"/>
</dbReference>
<dbReference type="AlphaFoldDB" id="A0A426YSX6"/>
<accession>A0A426YSX6</accession>
<feature type="compositionally biased region" description="Basic and acidic residues" evidence="1">
    <location>
        <begin position="206"/>
        <end position="219"/>
    </location>
</feature>
<feature type="compositionally biased region" description="Basic and acidic residues" evidence="1">
    <location>
        <begin position="85"/>
        <end position="117"/>
    </location>
</feature>
<gene>
    <name evidence="2" type="ORF">B296_00048893</name>
</gene>
<feature type="region of interest" description="Disordered" evidence="1">
    <location>
        <begin position="199"/>
        <end position="229"/>
    </location>
</feature>
<comment type="caution">
    <text evidence="2">The sequence shown here is derived from an EMBL/GenBank/DDBJ whole genome shotgun (WGS) entry which is preliminary data.</text>
</comment>
<dbReference type="EMBL" id="AMZH03010407">
    <property type="protein sequence ID" value="RRT54819.1"/>
    <property type="molecule type" value="Genomic_DNA"/>
</dbReference>
<feature type="region of interest" description="Disordered" evidence="1">
    <location>
        <begin position="85"/>
        <end position="134"/>
    </location>
</feature>
<evidence type="ECO:0000313" key="2">
    <source>
        <dbReference type="EMBL" id="RRT54819.1"/>
    </source>
</evidence>
<reference evidence="2 3" key="1">
    <citation type="journal article" date="2014" name="Agronomy (Basel)">
        <title>A Draft Genome Sequence for Ensete ventricosum, the Drought-Tolerant Tree Against Hunger.</title>
        <authorList>
            <person name="Harrison J."/>
            <person name="Moore K.A."/>
            <person name="Paszkiewicz K."/>
            <person name="Jones T."/>
            <person name="Grant M."/>
            <person name="Ambacheew D."/>
            <person name="Muzemil S."/>
            <person name="Studholme D.J."/>
        </authorList>
    </citation>
    <scope>NUCLEOTIDE SEQUENCE [LARGE SCALE GENOMIC DNA]</scope>
</reference>
<protein>
    <submittedName>
        <fullName evidence="2">Uncharacterized protein</fullName>
    </submittedName>
</protein>
<organism evidence="2 3">
    <name type="scientific">Ensete ventricosum</name>
    <name type="common">Abyssinian banana</name>
    <name type="synonym">Musa ensete</name>
    <dbReference type="NCBI Taxonomy" id="4639"/>
    <lineage>
        <taxon>Eukaryota</taxon>
        <taxon>Viridiplantae</taxon>
        <taxon>Streptophyta</taxon>
        <taxon>Embryophyta</taxon>
        <taxon>Tracheophyta</taxon>
        <taxon>Spermatophyta</taxon>
        <taxon>Magnoliopsida</taxon>
        <taxon>Liliopsida</taxon>
        <taxon>Zingiberales</taxon>
        <taxon>Musaceae</taxon>
        <taxon>Ensete</taxon>
    </lineage>
</organism>
<evidence type="ECO:0000313" key="3">
    <source>
        <dbReference type="Proteomes" id="UP000287651"/>
    </source>
</evidence>